<reference evidence="2 3" key="1">
    <citation type="submission" date="2020-07" db="EMBL/GenBank/DDBJ databases">
        <title>Sequencing the genomes of 1000 actinobacteria strains.</title>
        <authorList>
            <person name="Klenk H.-P."/>
        </authorList>
    </citation>
    <scope>NUCLEOTIDE SEQUENCE [LARGE SCALE GENOMIC DNA]</scope>
    <source>
        <strain evidence="2 3">DSM 23141</strain>
    </source>
</reference>
<proteinExistence type="predicted"/>
<evidence type="ECO:0000259" key="1">
    <source>
        <dbReference type="Pfam" id="PF19694"/>
    </source>
</evidence>
<organism evidence="2 3">
    <name type="scientific">Schumannella luteola</name>
    <dbReference type="NCBI Taxonomy" id="472059"/>
    <lineage>
        <taxon>Bacteria</taxon>
        <taxon>Bacillati</taxon>
        <taxon>Actinomycetota</taxon>
        <taxon>Actinomycetes</taxon>
        <taxon>Micrococcales</taxon>
        <taxon>Microbacteriaceae</taxon>
        <taxon>Schumannella</taxon>
    </lineage>
</organism>
<dbReference type="InterPro" id="IPR045676">
    <property type="entry name" value="DUF6194"/>
</dbReference>
<dbReference type="Pfam" id="PF19694">
    <property type="entry name" value="DUF6194"/>
    <property type="match status" value="1"/>
</dbReference>
<gene>
    <name evidence="2" type="ORF">BJ979_002314</name>
</gene>
<protein>
    <recommendedName>
        <fullName evidence="1">DUF6194 domain-containing protein</fullName>
    </recommendedName>
</protein>
<evidence type="ECO:0000313" key="3">
    <source>
        <dbReference type="Proteomes" id="UP000553888"/>
    </source>
</evidence>
<dbReference type="RefSeq" id="WP_179568026.1">
    <property type="nucleotide sequence ID" value="NZ_JACBZY010000001.1"/>
</dbReference>
<feature type="domain" description="DUF6194" evidence="1">
    <location>
        <begin position="1"/>
        <end position="156"/>
    </location>
</feature>
<dbReference type="Proteomes" id="UP000553888">
    <property type="component" value="Unassembled WGS sequence"/>
</dbReference>
<evidence type="ECO:0000313" key="2">
    <source>
        <dbReference type="EMBL" id="NYG99688.1"/>
    </source>
</evidence>
<name>A0A852YKH3_9MICO</name>
<sequence>MTETEILDHLRDLDDVVVQTAGPGDGSPEAAWGDSFATVGAGRSLAERGQPFTTVVTKDYPGFDAVSALSAPGRFRVNVQLDRATFRSSFGFAPREAGSHLDGIDFAESDVLLPHPTYAGQSWACVVLPGERTSDLLRDLVDRAHAAALARLARRAE</sequence>
<keyword evidence="3" id="KW-1185">Reference proteome</keyword>
<comment type="caution">
    <text evidence="2">The sequence shown here is derived from an EMBL/GenBank/DDBJ whole genome shotgun (WGS) entry which is preliminary data.</text>
</comment>
<accession>A0A852YKH3</accession>
<dbReference type="EMBL" id="JACBZY010000001">
    <property type="protein sequence ID" value="NYG99688.1"/>
    <property type="molecule type" value="Genomic_DNA"/>
</dbReference>
<dbReference type="AlphaFoldDB" id="A0A852YKH3"/>